<dbReference type="GO" id="GO:0000278">
    <property type="term" value="P:mitotic cell cycle"/>
    <property type="evidence" value="ECO:0007669"/>
    <property type="project" value="TreeGrafter"/>
</dbReference>
<evidence type="ECO:0000256" key="10">
    <source>
        <dbReference type="ARBA" id="ARBA00023212"/>
    </source>
</evidence>
<keyword evidence="9" id="KW-0995">Kinetochore</keyword>
<feature type="region of interest" description="Disordered" evidence="13">
    <location>
        <begin position="98"/>
        <end position="156"/>
    </location>
</feature>
<reference evidence="14" key="2">
    <citation type="submission" date="2025-09" db="UniProtKB">
        <authorList>
            <consortium name="Ensembl"/>
        </authorList>
    </citation>
    <scope>IDENTIFICATION</scope>
</reference>
<dbReference type="Proteomes" id="UP000694523">
    <property type="component" value="Unplaced"/>
</dbReference>
<evidence type="ECO:0000256" key="3">
    <source>
        <dbReference type="ARBA" id="ARBA00007716"/>
    </source>
</evidence>
<keyword evidence="7" id="KW-0493">Microtubule</keyword>
<evidence type="ECO:0000256" key="7">
    <source>
        <dbReference type="ARBA" id="ARBA00022701"/>
    </source>
</evidence>
<dbReference type="AlphaFoldDB" id="A0A8C6TA47"/>
<evidence type="ECO:0000256" key="1">
    <source>
        <dbReference type="ARBA" id="ARBA00004186"/>
    </source>
</evidence>
<evidence type="ECO:0000256" key="2">
    <source>
        <dbReference type="ARBA" id="ARBA00004629"/>
    </source>
</evidence>
<comment type="subcellular location">
    <subcellularLocation>
        <location evidence="2">Chromosome</location>
        <location evidence="2">Centromere</location>
        <location evidence="2">Kinetochore</location>
    </subcellularLocation>
    <subcellularLocation>
        <location evidence="1">Cytoplasm</location>
        <location evidence="1">Cytoskeleton</location>
        <location evidence="1">Spindle</location>
    </subcellularLocation>
</comment>
<evidence type="ECO:0000256" key="6">
    <source>
        <dbReference type="ARBA" id="ARBA00022618"/>
    </source>
</evidence>
<keyword evidence="12" id="KW-0137">Centromere</keyword>
<feature type="compositionally biased region" description="Basic and acidic residues" evidence="13">
    <location>
        <begin position="335"/>
        <end position="353"/>
    </location>
</feature>
<evidence type="ECO:0000313" key="15">
    <source>
        <dbReference type="Proteomes" id="UP000694523"/>
    </source>
</evidence>
<dbReference type="Gene3D" id="6.10.250.1400">
    <property type="match status" value="1"/>
</dbReference>
<evidence type="ECO:0000256" key="12">
    <source>
        <dbReference type="ARBA" id="ARBA00023328"/>
    </source>
</evidence>
<keyword evidence="4" id="KW-0158">Chromosome</keyword>
<keyword evidence="11" id="KW-0131">Cell cycle</keyword>
<dbReference type="GO" id="GO:0051301">
    <property type="term" value="P:cell division"/>
    <property type="evidence" value="ECO:0007669"/>
    <property type="project" value="UniProtKB-KW"/>
</dbReference>
<reference evidence="14" key="1">
    <citation type="submission" date="2025-08" db="UniProtKB">
        <authorList>
            <consortium name="Ensembl"/>
        </authorList>
    </citation>
    <scope>IDENTIFICATION</scope>
</reference>
<dbReference type="GO" id="GO:0000940">
    <property type="term" value="C:outer kinetochore"/>
    <property type="evidence" value="ECO:0007669"/>
    <property type="project" value="InterPro"/>
</dbReference>
<comment type="similarity">
    <text evidence="3">Belongs to the SKA3 family.</text>
</comment>
<organism evidence="14 15">
    <name type="scientific">Neogobius melanostomus</name>
    <name type="common">round goby</name>
    <dbReference type="NCBI Taxonomy" id="47308"/>
    <lineage>
        <taxon>Eukaryota</taxon>
        <taxon>Metazoa</taxon>
        <taxon>Chordata</taxon>
        <taxon>Craniata</taxon>
        <taxon>Vertebrata</taxon>
        <taxon>Euteleostomi</taxon>
        <taxon>Actinopterygii</taxon>
        <taxon>Neopterygii</taxon>
        <taxon>Teleostei</taxon>
        <taxon>Neoteleostei</taxon>
        <taxon>Acanthomorphata</taxon>
        <taxon>Gobiaria</taxon>
        <taxon>Gobiiformes</taxon>
        <taxon>Gobioidei</taxon>
        <taxon>Gobiidae</taxon>
        <taxon>Benthophilinae</taxon>
        <taxon>Neogobiini</taxon>
        <taxon>Neogobius</taxon>
    </lineage>
</organism>
<dbReference type="GO" id="GO:0007059">
    <property type="term" value="P:chromosome segregation"/>
    <property type="evidence" value="ECO:0007669"/>
    <property type="project" value="InterPro"/>
</dbReference>
<evidence type="ECO:0000256" key="9">
    <source>
        <dbReference type="ARBA" id="ARBA00022838"/>
    </source>
</evidence>
<evidence type="ECO:0000256" key="5">
    <source>
        <dbReference type="ARBA" id="ARBA00022490"/>
    </source>
</evidence>
<proteinExistence type="inferred from homology"/>
<name>A0A8C6TA47_9GOBI</name>
<keyword evidence="5" id="KW-0963">Cytoplasm</keyword>
<dbReference type="PANTHER" id="PTHR48118">
    <property type="entry name" value="SPINDLE AND KINETOCHORE-ASSOCIATED PROTEIN 3"/>
    <property type="match status" value="1"/>
</dbReference>
<evidence type="ECO:0000256" key="4">
    <source>
        <dbReference type="ARBA" id="ARBA00022454"/>
    </source>
</evidence>
<dbReference type="GO" id="GO:0005876">
    <property type="term" value="C:spindle microtubule"/>
    <property type="evidence" value="ECO:0007669"/>
    <property type="project" value="TreeGrafter"/>
</dbReference>
<dbReference type="Ensembl" id="ENSNMLT00000020842.1">
    <property type="protein sequence ID" value="ENSNMLP00000018527.1"/>
    <property type="gene ID" value="ENSNMLG00000012185.1"/>
</dbReference>
<keyword evidence="6" id="KW-0132">Cell division</keyword>
<evidence type="ECO:0000256" key="13">
    <source>
        <dbReference type="SAM" id="MobiDB-lite"/>
    </source>
</evidence>
<keyword evidence="10" id="KW-0206">Cytoskeleton</keyword>
<evidence type="ECO:0000256" key="11">
    <source>
        <dbReference type="ARBA" id="ARBA00023306"/>
    </source>
</evidence>
<accession>A0A8C6TA47</accession>
<protein>
    <submittedName>
        <fullName evidence="14">Spindle and kinetochore associated complex subunit 3</fullName>
    </submittedName>
</protein>
<keyword evidence="8" id="KW-0498">Mitosis</keyword>
<evidence type="ECO:0000256" key="8">
    <source>
        <dbReference type="ARBA" id="ARBA00022776"/>
    </source>
</evidence>
<evidence type="ECO:0000313" key="14">
    <source>
        <dbReference type="Ensembl" id="ENSNMLP00000018527.1"/>
    </source>
</evidence>
<feature type="region of interest" description="Disordered" evidence="13">
    <location>
        <begin position="297"/>
        <end position="366"/>
    </location>
</feature>
<keyword evidence="15" id="KW-1185">Reference proteome</keyword>
<sequence length="554" mass="62222">MDATRGFFSKLRNLAVTLETETTKLQSAFENNKSDDDDCGQYLQTLNNFLKEAVGTAKNNLNEVSRFIKDCDVLQLKLSEDISVIKAHWEKYGYQPLKNTETTNDATDHSSNEEAVNEDENQLPDQVERPHQGTGEELSPEKPAAPPADPLRTPQLSDFGLSEVQLKRALGGAWCGEVPQMPELILPHPALNTPAPPTMAITPKRALCMDEDELQTPQMHDFGISEHTMFFNNDFTMNLPLKNAEKTKKIKYCNVFSLCSPTLLRHRYKTFIMLLTDDLESPEPPVFCTPGLKIKKTHPATESSSDSPACSAKLPSTPDVPAFQTPYINRLLSTKKSERRPEPIKMESEDDSKVSSSSAPPHVGAVPHLNVEGVMAGEIPEMPNLESNLVVMTSLDLDGPTQEFNLRTPCVRRDYEEPITPEMPDLSSVTQDICKVWPYSHSFHVYTSKCNCLCVFSPQRFDTLPLVSEQEFQCLPGYLRQMTLNSLNRAVDNINSSIAKCKRDKTEFHIEELKGMIDFGAKTPLYIVCLTELKRMDQLRGSRNNSVYKLKTQS</sequence>
<dbReference type="InterPro" id="IPR033341">
    <property type="entry name" value="SKA3"/>
</dbReference>
<dbReference type="PANTHER" id="PTHR48118:SF1">
    <property type="entry name" value="SPINDLE AND KINETOCHORE-ASSOCIATED PROTEIN 3"/>
    <property type="match status" value="1"/>
</dbReference>